<proteinExistence type="predicted"/>
<sequence length="331" mass="35754">MRCVGWVCAWVVASVLTAGLLGANAQISNINASQATASRTTADQATASQIGESEPARLEAGSLEPDDFGPSDFDPGDFQSSARSGVFDPWGADDAQLSAILSSADIAWTTGPSPADVLSGGAKPDQVLLFGGYDVWRNGMSSYAGVHWARGDPSNDGFILRLSMSNALERYRTPTRTYTTSIFRAALLPGWRFKRGEFELRLFAGPDFENHNFTPDNHESKWRGPHPGLRIAAETWAQPTPQTMLAASLYATTIARGYGFRAAAGWRLIDAFWLGPELSGSRDEFSRQTRFGVHVTGLQSGAFEWSAAIGMVSDSFGRSGTYARLATQLRP</sequence>
<evidence type="ECO:0008006" key="5">
    <source>
        <dbReference type="Google" id="ProtNLM"/>
    </source>
</evidence>
<feature type="signal peptide" evidence="2">
    <location>
        <begin position="1"/>
        <end position="25"/>
    </location>
</feature>
<name>Q2ITV2_RHOP2</name>
<keyword evidence="2" id="KW-0732">Signal</keyword>
<dbReference type="InterPro" id="IPR031485">
    <property type="entry name" value="CBP_BcsS"/>
</dbReference>
<feature type="region of interest" description="Disordered" evidence="1">
    <location>
        <begin position="33"/>
        <end position="75"/>
    </location>
</feature>
<organism evidence="3 4">
    <name type="scientific">Rhodopseudomonas palustris (strain HaA2)</name>
    <dbReference type="NCBI Taxonomy" id="316058"/>
    <lineage>
        <taxon>Bacteria</taxon>
        <taxon>Pseudomonadati</taxon>
        <taxon>Pseudomonadota</taxon>
        <taxon>Alphaproteobacteria</taxon>
        <taxon>Hyphomicrobiales</taxon>
        <taxon>Nitrobacteraceae</taxon>
        <taxon>Rhodopseudomonas</taxon>
    </lineage>
</organism>
<evidence type="ECO:0000256" key="1">
    <source>
        <dbReference type="SAM" id="MobiDB-lite"/>
    </source>
</evidence>
<feature type="compositionally biased region" description="Polar residues" evidence="1">
    <location>
        <begin position="33"/>
        <end position="51"/>
    </location>
</feature>
<reference evidence="3 4" key="1">
    <citation type="submission" date="2006-01" db="EMBL/GenBank/DDBJ databases">
        <title>Complete sequence of Rhodopseudomonas palustris HaA2.</title>
        <authorList>
            <consortium name="US DOE Joint Genome Institute"/>
            <person name="Copeland A."/>
            <person name="Lucas S."/>
            <person name="Lapidus A."/>
            <person name="Barry K."/>
            <person name="Detter J.C."/>
            <person name="Glavina T."/>
            <person name="Hammon N."/>
            <person name="Israni S."/>
            <person name="Pitluck S."/>
            <person name="Chain P."/>
            <person name="Malfatti S."/>
            <person name="Shin M."/>
            <person name="Vergez L."/>
            <person name="Schmutz J."/>
            <person name="Larimer F."/>
            <person name="Land M."/>
            <person name="Hauser L."/>
            <person name="Pelletier D.A."/>
            <person name="Kyrpides N."/>
            <person name="Anderson I."/>
            <person name="Oda Y."/>
            <person name="Harwood C.S."/>
            <person name="Richardson P."/>
        </authorList>
    </citation>
    <scope>NUCLEOTIDE SEQUENCE [LARGE SCALE GENOMIC DNA]</scope>
    <source>
        <strain evidence="3 4">HaA2</strain>
    </source>
</reference>
<gene>
    <name evidence="3" type="ordered locus">RPB_3663</name>
</gene>
<feature type="chain" id="PRO_5004209927" description="Cellulose biosynthesis protein BcsS" evidence="2">
    <location>
        <begin position="26"/>
        <end position="331"/>
    </location>
</feature>
<protein>
    <recommendedName>
        <fullName evidence="5">Cellulose biosynthesis protein BcsS</fullName>
    </recommendedName>
</protein>
<evidence type="ECO:0000313" key="3">
    <source>
        <dbReference type="EMBL" id="ABD08358.1"/>
    </source>
</evidence>
<dbReference type="eggNOG" id="COG3637">
    <property type="taxonomic scope" value="Bacteria"/>
</dbReference>
<evidence type="ECO:0000313" key="4">
    <source>
        <dbReference type="Proteomes" id="UP000008809"/>
    </source>
</evidence>
<evidence type="ECO:0000256" key="2">
    <source>
        <dbReference type="SAM" id="SignalP"/>
    </source>
</evidence>
<dbReference type="AlphaFoldDB" id="Q2ITV2"/>
<dbReference type="KEGG" id="rpb:RPB_3663"/>
<accession>Q2ITV2</accession>
<dbReference type="Proteomes" id="UP000008809">
    <property type="component" value="Chromosome"/>
</dbReference>
<dbReference type="EMBL" id="CP000250">
    <property type="protein sequence ID" value="ABD08358.1"/>
    <property type="molecule type" value="Genomic_DNA"/>
</dbReference>
<dbReference type="HOGENOM" id="CLU_080719_0_0_5"/>
<keyword evidence="4" id="KW-1185">Reference proteome</keyword>
<dbReference type="Pfam" id="PF17036">
    <property type="entry name" value="CBP_BcsS"/>
    <property type="match status" value="1"/>
</dbReference>